<reference evidence="1 2" key="1">
    <citation type="submission" date="2021-01" db="EMBL/GenBank/DDBJ databases">
        <title>Whole genome shotgun sequence of Catellatospora coxensis NBRC 107359.</title>
        <authorList>
            <person name="Komaki H."/>
            <person name="Tamura T."/>
        </authorList>
    </citation>
    <scope>NUCLEOTIDE SEQUENCE [LARGE SCALE GENOMIC DNA]</scope>
    <source>
        <strain evidence="1 2">NBRC 107359</strain>
    </source>
</reference>
<accession>A0A8J3KQN2</accession>
<dbReference type="AlphaFoldDB" id="A0A8J3KQN2"/>
<dbReference type="EMBL" id="BONI01000033">
    <property type="protein sequence ID" value="GIG07317.1"/>
    <property type="molecule type" value="Genomic_DNA"/>
</dbReference>
<sequence>MTQEKRRPRSIRLPGFIKDEDVGLGDVIKRATSLAGVKPCGGCARRARLLNSWVVFTRRR</sequence>
<evidence type="ECO:0000313" key="2">
    <source>
        <dbReference type="Proteomes" id="UP000630887"/>
    </source>
</evidence>
<comment type="caution">
    <text evidence="1">The sequence shown here is derived from an EMBL/GenBank/DDBJ whole genome shotgun (WGS) entry which is preliminary data.</text>
</comment>
<name>A0A8J3KQN2_9ACTN</name>
<organism evidence="1 2">
    <name type="scientific">Catellatospora coxensis</name>
    <dbReference type="NCBI Taxonomy" id="310354"/>
    <lineage>
        <taxon>Bacteria</taxon>
        <taxon>Bacillati</taxon>
        <taxon>Actinomycetota</taxon>
        <taxon>Actinomycetes</taxon>
        <taxon>Micromonosporales</taxon>
        <taxon>Micromonosporaceae</taxon>
        <taxon>Catellatospora</taxon>
    </lineage>
</organism>
<protein>
    <submittedName>
        <fullName evidence="1">Uncharacterized protein</fullName>
    </submittedName>
</protein>
<dbReference type="Proteomes" id="UP000630887">
    <property type="component" value="Unassembled WGS sequence"/>
</dbReference>
<proteinExistence type="predicted"/>
<evidence type="ECO:0000313" key="1">
    <source>
        <dbReference type="EMBL" id="GIG07317.1"/>
    </source>
</evidence>
<keyword evidence="2" id="KW-1185">Reference proteome</keyword>
<gene>
    <name evidence="1" type="ORF">Cco03nite_40170</name>
</gene>